<feature type="chain" id="PRO_5005857126" evidence="1">
    <location>
        <begin position="24"/>
        <end position="463"/>
    </location>
</feature>
<evidence type="ECO:0000256" key="1">
    <source>
        <dbReference type="SAM" id="SignalP"/>
    </source>
</evidence>
<dbReference type="Proteomes" id="UP000038009">
    <property type="component" value="Unassembled WGS sequence"/>
</dbReference>
<name>A0A0N0P4P2_LEPSE</name>
<dbReference type="AlphaFoldDB" id="A0A0N0P4P2"/>
<evidence type="ECO:0000313" key="2">
    <source>
        <dbReference type="EMBL" id="KPI85047.1"/>
    </source>
</evidence>
<gene>
    <name evidence="2" type="ORF">ABL78_5885</name>
</gene>
<dbReference type="EMBL" id="LJSK01000211">
    <property type="protein sequence ID" value="KPI85047.1"/>
    <property type="molecule type" value="Genomic_DNA"/>
</dbReference>
<proteinExistence type="predicted"/>
<keyword evidence="1" id="KW-0732">Signal</keyword>
<reference evidence="2 3" key="1">
    <citation type="journal article" date="2015" name="PLoS Pathog.">
        <title>Leptomonas seymouri: Adaptations to the Dixenous Life Cycle Analyzed by Genome Sequencing, Transcriptome Profiling and Co-infection with Leishmania donovani.</title>
        <authorList>
            <person name="Kraeva N."/>
            <person name="Butenko A."/>
            <person name="Hlavacova J."/>
            <person name="Kostygov A."/>
            <person name="Myskova J."/>
            <person name="Grybchuk D."/>
            <person name="Lestinova T."/>
            <person name="Votypka J."/>
            <person name="Volf P."/>
            <person name="Opperdoes F."/>
            <person name="Flegontov P."/>
            <person name="Lukes J."/>
            <person name="Yurchenko V."/>
        </authorList>
    </citation>
    <scope>NUCLEOTIDE SEQUENCE [LARGE SCALE GENOMIC DNA]</scope>
    <source>
        <strain evidence="2 3">ATCC 30220</strain>
    </source>
</reference>
<protein>
    <submittedName>
        <fullName evidence="2">Uncharacterized protein</fullName>
    </submittedName>
</protein>
<organism evidence="2 3">
    <name type="scientific">Leptomonas seymouri</name>
    <dbReference type="NCBI Taxonomy" id="5684"/>
    <lineage>
        <taxon>Eukaryota</taxon>
        <taxon>Discoba</taxon>
        <taxon>Euglenozoa</taxon>
        <taxon>Kinetoplastea</taxon>
        <taxon>Metakinetoplastina</taxon>
        <taxon>Trypanosomatida</taxon>
        <taxon>Trypanosomatidae</taxon>
        <taxon>Leishmaniinae</taxon>
        <taxon>Leptomonas</taxon>
    </lineage>
</organism>
<dbReference type="VEuPathDB" id="TriTrypDB:Lsey_0211_0020"/>
<dbReference type="OrthoDB" id="242882at2759"/>
<evidence type="ECO:0000313" key="3">
    <source>
        <dbReference type="Proteomes" id="UP000038009"/>
    </source>
</evidence>
<comment type="caution">
    <text evidence="2">The sequence shown here is derived from an EMBL/GenBank/DDBJ whole genome shotgun (WGS) entry which is preliminary data.</text>
</comment>
<keyword evidence="3" id="KW-1185">Reference proteome</keyword>
<accession>A0A0N0P4P2</accession>
<feature type="signal peptide" evidence="1">
    <location>
        <begin position="1"/>
        <end position="23"/>
    </location>
</feature>
<dbReference type="OMA" id="NCYYEVL"/>
<sequence length="463" mass="51539">MIINEAPWMTRRVVVLLMAGVFALCLIADQLQCSKNGRQTYCTGSTPYHCNHACCRERVSVPTAVSQNPSCRFRGTAEVLLSIVEVGPSLVSERGRAVSAYMAEELRERINATSFTPTFANQTVNIDFRYDRYQDFYAVDEYYKLSRTLQTIRKIPRNTTRYTVANDVIRLRMYEGGRPSQYRNWVEAVEAELPTSRLNNPKQLQVYFPNLYHMLDAAVTRRKKNTAANAKCDAIVLVVYTMLSPLASVRAVWETPEPSLTSVGVGYNWVAGAVTRYISTNKRLLRYVNEVRHVYLYVPPPSRQFKLYAPSKRIPNNFESAPSSAGKLTLTTENAVTKAVSDMRDSLAFCRASTDALRTTGCLLGCRDYNVFSSLAATLEMSLAAAIRGQNGTYSADDAASAVYRNCYFEVLSGGRPPLGDGTFGIDAEANLFDDCFHLSPAGGKAFASCLLKTRAIVYNNNL</sequence>